<organism evidence="5 10">
    <name type="scientific">Rotaria sordida</name>
    <dbReference type="NCBI Taxonomy" id="392033"/>
    <lineage>
        <taxon>Eukaryota</taxon>
        <taxon>Metazoa</taxon>
        <taxon>Spiralia</taxon>
        <taxon>Gnathifera</taxon>
        <taxon>Rotifera</taxon>
        <taxon>Eurotatoria</taxon>
        <taxon>Bdelloidea</taxon>
        <taxon>Philodinida</taxon>
        <taxon>Philodinidae</taxon>
        <taxon>Rotaria</taxon>
    </lineage>
</organism>
<protein>
    <recommendedName>
        <fullName evidence="2">UBP-type domain-containing protein</fullName>
    </recommendedName>
</protein>
<evidence type="ECO:0000259" key="2">
    <source>
        <dbReference type="PROSITE" id="PS50271"/>
    </source>
</evidence>
<dbReference type="SMART" id="SM00290">
    <property type="entry name" value="ZnF_UBP"/>
    <property type="match status" value="1"/>
</dbReference>
<dbReference type="EMBL" id="CAJNOU010000608">
    <property type="protein sequence ID" value="CAF1045509.1"/>
    <property type="molecule type" value="Genomic_DNA"/>
</dbReference>
<keyword evidence="1" id="KW-0862">Zinc</keyword>
<sequence>MPVNPTTTGDTFDEHLIGPFAVVPKTDCPHLAAHTYTLPQSAHRVHGRQPACTDCGETQENWACLEENCKHIGCSRYQQKHMLAHHQSTGHNICLSLTDLSFYCYACESYIDSPKLTQVNQQLIASQQQ</sequence>
<dbReference type="EMBL" id="CAJOAX010000335">
    <property type="protein sequence ID" value="CAF3569593.1"/>
    <property type="molecule type" value="Genomic_DNA"/>
</dbReference>
<dbReference type="Proteomes" id="UP000663854">
    <property type="component" value="Unassembled WGS sequence"/>
</dbReference>
<dbReference type="AlphaFoldDB" id="A0A814K216"/>
<feature type="domain" description="UBP-type" evidence="2">
    <location>
        <begin position="26"/>
        <end position="129"/>
    </location>
</feature>
<comment type="caution">
    <text evidence="5">The sequence shown here is derived from an EMBL/GenBank/DDBJ whole genome shotgun (WGS) entry which is preliminary data.</text>
</comment>
<dbReference type="InterPro" id="IPR013083">
    <property type="entry name" value="Znf_RING/FYVE/PHD"/>
</dbReference>
<dbReference type="Pfam" id="PF02148">
    <property type="entry name" value="zf-UBP"/>
    <property type="match status" value="1"/>
</dbReference>
<dbReference type="EMBL" id="CAJNOL010002247">
    <property type="protein sequence ID" value="CAF1480059.1"/>
    <property type="molecule type" value="Genomic_DNA"/>
</dbReference>
<evidence type="ECO:0000313" key="4">
    <source>
        <dbReference type="EMBL" id="CAF1008281.1"/>
    </source>
</evidence>
<evidence type="ECO:0000313" key="7">
    <source>
        <dbReference type="EMBL" id="CAF3564751.1"/>
    </source>
</evidence>
<dbReference type="PROSITE" id="PS50271">
    <property type="entry name" value="ZF_UBP"/>
    <property type="match status" value="1"/>
</dbReference>
<keyword evidence="1" id="KW-0479">Metal-binding</keyword>
<evidence type="ECO:0000313" key="10">
    <source>
        <dbReference type="Proteomes" id="UP000663889"/>
    </source>
</evidence>
<proteinExistence type="predicted"/>
<evidence type="ECO:0000256" key="1">
    <source>
        <dbReference type="PROSITE-ProRule" id="PRU00502"/>
    </source>
</evidence>
<dbReference type="PANTHER" id="PTHR47665:SF1">
    <property type="entry name" value="HISTONE DEACETYLASE-LIKE PROTEIN"/>
    <property type="match status" value="1"/>
</dbReference>
<dbReference type="EMBL" id="CAJNOH010000256">
    <property type="protein sequence ID" value="CAF0971083.1"/>
    <property type="molecule type" value="Genomic_DNA"/>
</dbReference>
<dbReference type="Proteomes" id="UP000663870">
    <property type="component" value="Unassembled WGS sequence"/>
</dbReference>
<dbReference type="Gene3D" id="3.30.40.10">
    <property type="entry name" value="Zinc/RING finger domain, C3HC4 (zinc finger)"/>
    <property type="match status" value="1"/>
</dbReference>
<evidence type="ECO:0000313" key="3">
    <source>
        <dbReference type="EMBL" id="CAF0971083.1"/>
    </source>
</evidence>
<name>A0A814K216_9BILA</name>
<dbReference type="EMBL" id="CAJNOO010000675">
    <property type="protein sequence ID" value="CAF1008281.1"/>
    <property type="molecule type" value="Genomic_DNA"/>
</dbReference>
<dbReference type="Proteomes" id="UP000663874">
    <property type="component" value="Unassembled WGS sequence"/>
</dbReference>
<evidence type="ECO:0000313" key="5">
    <source>
        <dbReference type="EMBL" id="CAF1045509.1"/>
    </source>
</evidence>
<dbReference type="Proteomes" id="UP000663889">
    <property type="component" value="Unassembled WGS sequence"/>
</dbReference>
<evidence type="ECO:0000313" key="6">
    <source>
        <dbReference type="EMBL" id="CAF1480059.1"/>
    </source>
</evidence>
<evidence type="ECO:0000313" key="9">
    <source>
        <dbReference type="Proteomes" id="UP000663870"/>
    </source>
</evidence>
<keyword evidence="9" id="KW-1185">Reference proteome</keyword>
<dbReference type="OrthoDB" id="424012at2759"/>
<reference evidence="5" key="1">
    <citation type="submission" date="2021-02" db="EMBL/GenBank/DDBJ databases">
        <authorList>
            <person name="Nowell W R."/>
        </authorList>
    </citation>
    <scope>NUCLEOTIDE SEQUENCE</scope>
</reference>
<dbReference type="Proteomes" id="UP000663882">
    <property type="component" value="Unassembled WGS sequence"/>
</dbReference>
<dbReference type="Proteomes" id="UP000663823">
    <property type="component" value="Unassembled WGS sequence"/>
</dbReference>
<keyword evidence="1" id="KW-0863">Zinc-finger</keyword>
<evidence type="ECO:0000313" key="8">
    <source>
        <dbReference type="EMBL" id="CAF3569593.1"/>
    </source>
</evidence>
<dbReference type="InterPro" id="IPR001607">
    <property type="entry name" value="Znf_UBP"/>
</dbReference>
<dbReference type="EMBL" id="CAJOBE010000087">
    <property type="protein sequence ID" value="CAF3564751.1"/>
    <property type="molecule type" value="Genomic_DNA"/>
</dbReference>
<dbReference type="PANTHER" id="PTHR47665">
    <property type="entry name" value="HISTONE DEACETYLASE-LIKE PROTEIN"/>
    <property type="match status" value="1"/>
</dbReference>
<dbReference type="GO" id="GO:0008270">
    <property type="term" value="F:zinc ion binding"/>
    <property type="evidence" value="ECO:0007669"/>
    <property type="project" value="UniProtKB-KW"/>
</dbReference>
<dbReference type="SUPFAM" id="SSF57850">
    <property type="entry name" value="RING/U-box"/>
    <property type="match status" value="1"/>
</dbReference>
<gene>
    <name evidence="7" type="ORF">FNK824_LOCUS1637</name>
    <name evidence="6" type="ORF">JXQ802_LOCUS39248</name>
    <name evidence="8" type="ORF">OTI717_LOCUS5236</name>
    <name evidence="3" type="ORF">PYM288_LOCUS13113</name>
    <name evidence="4" type="ORF">RFH988_LOCUS14537</name>
    <name evidence="5" type="ORF">SEV965_LOCUS13060</name>
</gene>
<accession>A0A814K216</accession>